<dbReference type="OrthoDB" id="9766798at2"/>
<feature type="transmembrane region" description="Helical" evidence="8">
    <location>
        <begin position="332"/>
        <end position="355"/>
    </location>
</feature>
<comment type="subcellular location">
    <subcellularLocation>
        <location evidence="1">Cell membrane</location>
        <topology evidence="1">Multi-pass membrane protein</topology>
    </subcellularLocation>
</comment>
<evidence type="ECO:0000256" key="8">
    <source>
        <dbReference type="SAM" id="Phobius"/>
    </source>
</evidence>
<dbReference type="InterPro" id="IPR018383">
    <property type="entry name" value="UPF0324_pro"/>
</dbReference>
<keyword evidence="3" id="KW-1003">Cell membrane</keyword>
<feature type="transmembrane region" description="Helical" evidence="8">
    <location>
        <begin position="173"/>
        <end position="192"/>
    </location>
</feature>
<proteinExistence type="inferred from homology"/>
<feature type="transmembrane region" description="Helical" evidence="8">
    <location>
        <begin position="273"/>
        <end position="291"/>
    </location>
</feature>
<dbReference type="PANTHER" id="PTHR30106:SF2">
    <property type="entry name" value="UPF0324 INNER MEMBRANE PROTEIN YEIH"/>
    <property type="match status" value="1"/>
</dbReference>
<feature type="transmembrane region" description="Helical" evidence="8">
    <location>
        <begin position="229"/>
        <end position="252"/>
    </location>
</feature>
<evidence type="ECO:0000256" key="6">
    <source>
        <dbReference type="ARBA" id="ARBA00023136"/>
    </source>
</evidence>
<evidence type="ECO:0000256" key="5">
    <source>
        <dbReference type="ARBA" id="ARBA00022989"/>
    </source>
</evidence>
<keyword evidence="6 8" id="KW-0472">Membrane</keyword>
<feature type="transmembrane region" description="Helical" evidence="8">
    <location>
        <begin position="30"/>
        <end position="49"/>
    </location>
</feature>
<dbReference type="Proteomes" id="UP000322159">
    <property type="component" value="Chromosome"/>
</dbReference>
<feature type="transmembrane region" description="Helical" evidence="8">
    <location>
        <begin position="56"/>
        <end position="78"/>
    </location>
</feature>
<evidence type="ECO:0000256" key="1">
    <source>
        <dbReference type="ARBA" id="ARBA00004651"/>
    </source>
</evidence>
<keyword evidence="10" id="KW-1185">Reference proteome</keyword>
<accession>A0A5C1YCZ2</accession>
<dbReference type="KEGG" id="lyk:FLP23_12110"/>
<dbReference type="EMBL" id="CP043504">
    <property type="protein sequence ID" value="QEO10682.1"/>
    <property type="molecule type" value="Genomic_DNA"/>
</dbReference>
<reference evidence="9 10" key="1">
    <citation type="submission" date="2019-09" db="EMBL/GenBank/DDBJ databases">
        <title>Genome sequencing of strain KACC 19322.</title>
        <authorList>
            <person name="Heo J."/>
            <person name="Kim S.-J."/>
            <person name="Kim J.-S."/>
            <person name="Hong S.-B."/>
            <person name="Kwon S.-W."/>
        </authorList>
    </citation>
    <scope>NUCLEOTIDE SEQUENCE [LARGE SCALE GENOMIC DNA]</scope>
    <source>
        <strain evidence="9 10">KACC 19322</strain>
    </source>
</reference>
<evidence type="ECO:0000313" key="10">
    <source>
        <dbReference type="Proteomes" id="UP000322159"/>
    </source>
</evidence>
<dbReference type="Pfam" id="PF03601">
    <property type="entry name" value="Cons_hypoth698"/>
    <property type="match status" value="1"/>
</dbReference>
<dbReference type="PANTHER" id="PTHR30106">
    <property type="entry name" value="INNER MEMBRANE PROTEIN YEIH-RELATED"/>
    <property type="match status" value="1"/>
</dbReference>
<feature type="transmembrane region" description="Helical" evidence="8">
    <location>
        <begin position="204"/>
        <end position="223"/>
    </location>
</feature>
<sequence>MRPGTRLAGLAVAAGGAALAWIIHVLLPDVPWLTAAFLIGLVLECVIPLRPLLDGVFAPGLGFSARSLLRLGIVLLGLDLSLSSLAALGWWGLLAIAALVVVAFAVTYLIARAFRLPGDEPVLLAAGFSICGVSAIGAMAAARRRPASGTPASGTPASGTPGPEMQESSTPTALVTLFGTAAIVVLPAFLAWGEGLGIRMTPGFFGAWVGASVHDVGQVVATAQTAGAAALAVAVVVKLTRVLALAPMVAIASLRTRRIARAEGVERGALPPVVPLFIVGFVALILVRTFVAVPDDVVAVADQLRNALLAAALVAIGAKLRLEQLLRTGGRALAAAALSWLVILVLGWGVAVVVMA</sequence>
<feature type="transmembrane region" description="Helical" evidence="8">
    <location>
        <begin position="90"/>
        <end position="110"/>
    </location>
</feature>
<keyword evidence="4 8" id="KW-0812">Transmembrane</keyword>
<evidence type="ECO:0000313" key="9">
    <source>
        <dbReference type="EMBL" id="QEO10682.1"/>
    </source>
</evidence>
<gene>
    <name evidence="9" type="ORF">FLP23_12110</name>
</gene>
<organism evidence="9 10">
    <name type="scientific">Protaetiibacter larvae</name>
    <dbReference type="NCBI Taxonomy" id="2592654"/>
    <lineage>
        <taxon>Bacteria</taxon>
        <taxon>Bacillati</taxon>
        <taxon>Actinomycetota</taxon>
        <taxon>Actinomycetes</taxon>
        <taxon>Micrococcales</taxon>
        <taxon>Microbacteriaceae</taxon>
        <taxon>Protaetiibacter</taxon>
    </lineage>
</organism>
<feature type="region of interest" description="Disordered" evidence="7">
    <location>
        <begin position="146"/>
        <end position="168"/>
    </location>
</feature>
<name>A0A5C1YCZ2_9MICO</name>
<feature type="transmembrane region" description="Helical" evidence="8">
    <location>
        <begin position="122"/>
        <end position="142"/>
    </location>
</feature>
<protein>
    <submittedName>
        <fullName evidence="9">Putative sulfate exporter family transporter</fullName>
    </submittedName>
</protein>
<dbReference type="AlphaFoldDB" id="A0A5C1YCZ2"/>
<dbReference type="GO" id="GO:0005886">
    <property type="term" value="C:plasma membrane"/>
    <property type="evidence" value="ECO:0007669"/>
    <property type="project" value="UniProtKB-SubCell"/>
</dbReference>
<dbReference type="RefSeq" id="WP_149326097.1">
    <property type="nucleotide sequence ID" value="NZ_CP043504.1"/>
</dbReference>
<keyword evidence="5 8" id="KW-1133">Transmembrane helix</keyword>
<evidence type="ECO:0000256" key="7">
    <source>
        <dbReference type="SAM" id="MobiDB-lite"/>
    </source>
</evidence>
<evidence type="ECO:0000256" key="3">
    <source>
        <dbReference type="ARBA" id="ARBA00022475"/>
    </source>
</evidence>
<comment type="similarity">
    <text evidence="2">Belongs to the UPF0324 family.</text>
</comment>
<evidence type="ECO:0000256" key="4">
    <source>
        <dbReference type="ARBA" id="ARBA00022692"/>
    </source>
</evidence>
<evidence type="ECO:0000256" key="2">
    <source>
        <dbReference type="ARBA" id="ARBA00007977"/>
    </source>
</evidence>